<comment type="caution">
    <text evidence="3">The sequence shown here is derived from an EMBL/GenBank/DDBJ whole genome shotgun (WGS) entry which is preliminary data.</text>
</comment>
<evidence type="ECO:0000259" key="2">
    <source>
        <dbReference type="PROSITE" id="PS50144"/>
    </source>
</evidence>
<sequence length="500" mass="57505">MASNIDSESEAWATIFWNIENFIYCYHKIGECIPSPEFKVESEENLSWRLQLFPRGVFIDEFISFLLFGDYENSSSIGIKGEFAFLAEDGSVLQSKAKEKTIEEKECCVGFELFLKREDVMETEREIYLSGGTLRTRCRLWRTDGKAVTPTMHSARTTLRVKKRNFLWDIERFNFLKTGDKIDFVVRSESKDTVAIFNIGVNDEDVIWISTMSFKEDVKSLIFQPFITDVNGSRIDCGKCKVEPNEIKKVVIITLPFTKQYLVENKNLYMKNDVLTLHFECSWCNGYAFGGIVETNFGIAPLSNAIFHKACTPKVAIDQPDSMDDLKEDFISLWTKGELSDVELLTTTRTIPAHKAFLCARSRVFKVIFTSDGQKSTDSVVVSHLDYDTAYRMLMYVYTNSLDGLQWESAIKLYAAADKFEIIPLRRRCSSFLNNNLSPSNLYEVFHLAHLCDDFDLLTIAQEYALAHEEEVFHSEQWKEFTKNNAIVAAETMLLKWIKS</sequence>
<dbReference type="PROSITE" id="PS50144">
    <property type="entry name" value="MATH"/>
    <property type="match status" value="1"/>
</dbReference>
<dbReference type="CDD" id="cd18186">
    <property type="entry name" value="BTB_POZ_ZBTB_KLHL-like"/>
    <property type="match status" value="1"/>
</dbReference>
<dbReference type="PROSITE" id="PS50097">
    <property type="entry name" value="BTB"/>
    <property type="match status" value="1"/>
</dbReference>
<reference evidence="3" key="1">
    <citation type="submission" date="2020-08" db="EMBL/GenBank/DDBJ databases">
        <title>Multicomponent nature underlies the extraordinary mechanical properties of spider dragline silk.</title>
        <authorList>
            <person name="Kono N."/>
            <person name="Nakamura H."/>
            <person name="Mori M."/>
            <person name="Yoshida Y."/>
            <person name="Ohtoshi R."/>
            <person name="Malay A.D."/>
            <person name="Moran D.A.P."/>
            <person name="Tomita M."/>
            <person name="Numata K."/>
            <person name="Arakawa K."/>
        </authorList>
    </citation>
    <scope>NUCLEOTIDE SEQUENCE</scope>
</reference>
<dbReference type="Pfam" id="PF00651">
    <property type="entry name" value="BTB"/>
    <property type="match status" value="1"/>
</dbReference>
<dbReference type="GO" id="GO:0030163">
    <property type="term" value="P:protein catabolic process"/>
    <property type="evidence" value="ECO:0007669"/>
    <property type="project" value="UniProtKB-ARBA"/>
</dbReference>
<dbReference type="SUPFAM" id="SSF49599">
    <property type="entry name" value="TRAF domain-like"/>
    <property type="match status" value="1"/>
</dbReference>
<dbReference type="SUPFAM" id="SSF54695">
    <property type="entry name" value="POZ domain"/>
    <property type="match status" value="1"/>
</dbReference>
<dbReference type="Proteomes" id="UP000887013">
    <property type="component" value="Unassembled WGS sequence"/>
</dbReference>
<feature type="domain" description="MATH" evidence="2">
    <location>
        <begin position="12"/>
        <end position="140"/>
    </location>
</feature>
<dbReference type="PANTHER" id="PTHR24413">
    <property type="entry name" value="SPECKLE-TYPE POZ PROTEIN"/>
    <property type="match status" value="1"/>
</dbReference>
<proteinExistence type="predicted"/>
<evidence type="ECO:0000313" key="4">
    <source>
        <dbReference type="Proteomes" id="UP000887013"/>
    </source>
</evidence>
<dbReference type="SMART" id="SM00225">
    <property type="entry name" value="BTB"/>
    <property type="match status" value="1"/>
</dbReference>
<evidence type="ECO:0000313" key="3">
    <source>
        <dbReference type="EMBL" id="GFT73934.1"/>
    </source>
</evidence>
<evidence type="ECO:0000259" key="1">
    <source>
        <dbReference type="PROSITE" id="PS50097"/>
    </source>
</evidence>
<protein>
    <submittedName>
        <fullName evidence="3">Uncharacterized protein</fullName>
    </submittedName>
</protein>
<keyword evidence="4" id="KW-1185">Reference proteome</keyword>
<name>A0A8X6U4E4_NEPPI</name>
<organism evidence="3 4">
    <name type="scientific">Nephila pilipes</name>
    <name type="common">Giant wood spider</name>
    <name type="synonym">Nephila maculata</name>
    <dbReference type="NCBI Taxonomy" id="299642"/>
    <lineage>
        <taxon>Eukaryota</taxon>
        <taxon>Metazoa</taxon>
        <taxon>Ecdysozoa</taxon>
        <taxon>Arthropoda</taxon>
        <taxon>Chelicerata</taxon>
        <taxon>Arachnida</taxon>
        <taxon>Araneae</taxon>
        <taxon>Araneomorphae</taxon>
        <taxon>Entelegynae</taxon>
        <taxon>Araneoidea</taxon>
        <taxon>Nephilidae</taxon>
        <taxon>Nephila</taxon>
    </lineage>
</organism>
<dbReference type="InterPro" id="IPR000210">
    <property type="entry name" value="BTB/POZ_dom"/>
</dbReference>
<dbReference type="Gene3D" id="2.60.210.10">
    <property type="entry name" value="Apoptosis, Tumor Necrosis Factor Receptor Associated Protein 2, Chain A"/>
    <property type="match status" value="1"/>
</dbReference>
<feature type="domain" description="BTB" evidence="1">
    <location>
        <begin position="340"/>
        <end position="406"/>
    </location>
</feature>
<dbReference type="OrthoDB" id="6427915at2759"/>
<dbReference type="InterPro" id="IPR008974">
    <property type="entry name" value="TRAF-like"/>
</dbReference>
<dbReference type="AlphaFoldDB" id="A0A8X6U4E4"/>
<dbReference type="CDD" id="cd14733">
    <property type="entry name" value="BACK"/>
    <property type="match status" value="1"/>
</dbReference>
<dbReference type="EMBL" id="BMAW01021644">
    <property type="protein sequence ID" value="GFT73934.1"/>
    <property type="molecule type" value="Genomic_DNA"/>
</dbReference>
<dbReference type="Gene3D" id="3.30.710.10">
    <property type="entry name" value="Potassium Channel Kv1.1, Chain A"/>
    <property type="match status" value="1"/>
</dbReference>
<gene>
    <name evidence="3" type="ORF">NPIL_153451</name>
</gene>
<dbReference type="InterPro" id="IPR002083">
    <property type="entry name" value="MATH/TRAF_dom"/>
</dbReference>
<accession>A0A8X6U4E4</accession>
<dbReference type="InterPro" id="IPR011333">
    <property type="entry name" value="SKP1/BTB/POZ_sf"/>
</dbReference>